<dbReference type="HOGENOM" id="CLU_3099401_0_0_6"/>
<dbReference type="AlphaFoldDB" id="A0A0C5VED6"/>
<gene>
    <name evidence="1" type="ORF">YC6258_05627</name>
</gene>
<evidence type="ECO:0000313" key="2">
    <source>
        <dbReference type="Proteomes" id="UP000032266"/>
    </source>
</evidence>
<protein>
    <submittedName>
        <fullName evidence="1">Uncharacterized protein</fullName>
    </submittedName>
</protein>
<dbReference type="EMBL" id="CP007142">
    <property type="protein sequence ID" value="AJQ97655.1"/>
    <property type="molecule type" value="Genomic_DNA"/>
</dbReference>
<keyword evidence="2" id="KW-1185">Reference proteome</keyword>
<dbReference type="Proteomes" id="UP000032266">
    <property type="component" value="Chromosome"/>
</dbReference>
<dbReference type="KEGG" id="gsn:YC6258_05627"/>
<sequence>MGNHCKQQYIRERLSHYCVVNAALKIGSRRMCHRYFFAFFSDLTQVFLYFK</sequence>
<organism evidence="1 2">
    <name type="scientific">Gynuella sunshinyii YC6258</name>
    <dbReference type="NCBI Taxonomy" id="1445510"/>
    <lineage>
        <taxon>Bacteria</taxon>
        <taxon>Pseudomonadati</taxon>
        <taxon>Pseudomonadota</taxon>
        <taxon>Gammaproteobacteria</taxon>
        <taxon>Oceanospirillales</taxon>
        <taxon>Saccharospirillaceae</taxon>
        <taxon>Gynuella</taxon>
    </lineage>
</organism>
<name>A0A0C5VED6_9GAMM</name>
<reference evidence="1 2" key="1">
    <citation type="submission" date="2014-01" db="EMBL/GenBank/DDBJ databases">
        <title>Full genme sequencing of cellulolytic bacterium Gynuella sunshinyii YC6258T gen. nov., sp. nov.</title>
        <authorList>
            <person name="Khan H."/>
            <person name="Chung E.J."/>
            <person name="Chung Y.R."/>
        </authorList>
    </citation>
    <scope>NUCLEOTIDE SEQUENCE [LARGE SCALE GENOMIC DNA]</scope>
    <source>
        <strain evidence="1 2">YC6258</strain>
    </source>
</reference>
<proteinExistence type="predicted"/>
<accession>A0A0C5VED6</accession>
<evidence type="ECO:0000313" key="1">
    <source>
        <dbReference type="EMBL" id="AJQ97655.1"/>
    </source>
</evidence>